<dbReference type="Proteomes" id="UP001500621">
    <property type="component" value="Unassembled WGS sequence"/>
</dbReference>
<organism evidence="3 4">
    <name type="scientific">Nocardioides nanhaiensis</name>
    <dbReference type="NCBI Taxonomy" id="1476871"/>
    <lineage>
        <taxon>Bacteria</taxon>
        <taxon>Bacillati</taxon>
        <taxon>Actinomycetota</taxon>
        <taxon>Actinomycetes</taxon>
        <taxon>Propionibacteriales</taxon>
        <taxon>Nocardioidaceae</taxon>
        <taxon>Nocardioides</taxon>
    </lineage>
</organism>
<proteinExistence type="predicted"/>
<dbReference type="Pfam" id="PF23855">
    <property type="entry name" value="DUF7218"/>
    <property type="match status" value="1"/>
</dbReference>
<feature type="region of interest" description="Disordered" evidence="1">
    <location>
        <begin position="73"/>
        <end position="92"/>
    </location>
</feature>
<gene>
    <name evidence="3" type="ORF">GCM10023226_17670</name>
</gene>
<keyword evidence="4" id="KW-1185">Reference proteome</keyword>
<dbReference type="InterPro" id="IPR011112">
    <property type="entry name" value="Rho-like_N"/>
</dbReference>
<name>A0ABP8W6Q7_9ACTN</name>
<dbReference type="EMBL" id="BAABIM010000002">
    <property type="protein sequence ID" value="GAA4680962.1"/>
    <property type="molecule type" value="Genomic_DNA"/>
</dbReference>
<evidence type="ECO:0000259" key="2">
    <source>
        <dbReference type="Pfam" id="PF07498"/>
    </source>
</evidence>
<feature type="compositionally biased region" description="Low complexity" evidence="1">
    <location>
        <begin position="34"/>
        <end position="45"/>
    </location>
</feature>
<reference evidence="4" key="1">
    <citation type="journal article" date="2019" name="Int. J. Syst. Evol. Microbiol.">
        <title>The Global Catalogue of Microorganisms (GCM) 10K type strain sequencing project: providing services to taxonomists for standard genome sequencing and annotation.</title>
        <authorList>
            <consortium name="The Broad Institute Genomics Platform"/>
            <consortium name="The Broad Institute Genome Sequencing Center for Infectious Disease"/>
            <person name="Wu L."/>
            <person name="Ma J."/>
        </authorList>
    </citation>
    <scope>NUCLEOTIDE SEQUENCE [LARGE SCALE GENOMIC DNA]</scope>
    <source>
        <strain evidence="4">JCM 18127</strain>
    </source>
</reference>
<sequence length="92" mass="10034">MAGEKKDDPGPSVKDPELYEKLRDEGNSKEKSARIANAAAASSRSEVGQKGGSSPAYEDWTVEELRGRAAELEVEGRSSMTKDELIEALREH</sequence>
<dbReference type="RefSeq" id="WP_345264853.1">
    <property type="nucleotide sequence ID" value="NZ_BAABIM010000002.1"/>
</dbReference>
<feature type="compositionally biased region" description="Basic and acidic residues" evidence="1">
    <location>
        <begin position="1"/>
        <end position="33"/>
    </location>
</feature>
<accession>A0ABP8W6Q7</accession>
<dbReference type="Pfam" id="PF07498">
    <property type="entry name" value="Rho_N"/>
    <property type="match status" value="1"/>
</dbReference>
<feature type="region of interest" description="Disordered" evidence="1">
    <location>
        <begin position="1"/>
        <end position="59"/>
    </location>
</feature>
<protein>
    <submittedName>
        <fullName evidence="3">Rho termination factor N-terminal domain-containing protein</fullName>
    </submittedName>
</protein>
<comment type="caution">
    <text evidence="3">The sequence shown here is derived from an EMBL/GenBank/DDBJ whole genome shotgun (WGS) entry which is preliminary data.</text>
</comment>
<evidence type="ECO:0000313" key="3">
    <source>
        <dbReference type="EMBL" id="GAA4680962.1"/>
    </source>
</evidence>
<evidence type="ECO:0000256" key="1">
    <source>
        <dbReference type="SAM" id="MobiDB-lite"/>
    </source>
</evidence>
<feature type="domain" description="Rho termination factor-like N-terminal" evidence="2">
    <location>
        <begin position="59"/>
        <end position="90"/>
    </location>
</feature>
<evidence type="ECO:0000313" key="4">
    <source>
        <dbReference type="Proteomes" id="UP001500621"/>
    </source>
</evidence>
<dbReference type="InterPro" id="IPR055642">
    <property type="entry name" value="DUF7218"/>
</dbReference>